<protein>
    <submittedName>
        <fullName evidence="1">Uncharacterized protein</fullName>
    </submittedName>
</protein>
<evidence type="ECO:0000313" key="1">
    <source>
        <dbReference type="EMBL" id="MBA0739438.1"/>
    </source>
</evidence>
<comment type="caution">
    <text evidence="1">The sequence shown here is derived from an EMBL/GenBank/DDBJ whole genome shotgun (WGS) entry which is preliminary data.</text>
</comment>
<reference evidence="1 2" key="1">
    <citation type="journal article" date="2019" name="Genome Biol. Evol.">
        <title>Insights into the evolution of the New World diploid cottons (Gossypium, subgenus Houzingenia) based on genome sequencing.</title>
        <authorList>
            <person name="Grover C.E."/>
            <person name="Arick M.A. 2nd"/>
            <person name="Thrash A."/>
            <person name="Conover J.L."/>
            <person name="Sanders W.S."/>
            <person name="Peterson D.G."/>
            <person name="Frelichowski J.E."/>
            <person name="Scheffler J.A."/>
            <person name="Scheffler B.E."/>
            <person name="Wendel J.F."/>
        </authorList>
    </citation>
    <scope>NUCLEOTIDE SEQUENCE [LARGE SCALE GENOMIC DNA]</scope>
    <source>
        <strain evidence="1">5</strain>
        <tissue evidence="1">Leaf</tissue>
    </source>
</reference>
<evidence type="ECO:0000313" key="2">
    <source>
        <dbReference type="Proteomes" id="UP000593579"/>
    </source>
</evidence>
<keyword evidence="2" id="KW-1185">Reference proteome</keyword>
<gene>
    <name evidence="1" type="ORF">Gogos_012713</name>
</gene>
<proteinExistence type="predicted"/>
<name>A0A7J9BTF5_GOSGO</name>
<dbReference type="EMBL" id="JABEZY010000006">
    <property type="protein sequence ID" value="MBA0739438.1"/>
    <property type="molecule type" value="Genomic_DNA"/>
</dbReference>
<dbReference type="AlphaFoldDB" id="A0A7J9BTF5"/>
<accession>A0A7J9BTF5</accession>
<organism evidence="1 2">
    <name type="scientific">Gossypium gossypioides</name>
    <name type="common">Mexican cotton</name>
    <name type="synonym">Selera gossypioides</name>
    <dbReference type="NCBI Taxonomy" id="34282"/>
    <lineage>
        <taxon>Eukaryota</taxon>
        <taxon>Viridiplantae</taxon>
        <taxon>Streptophyta</taxon>
        <taxon>Embryophyta</taxon>
        <taxon>Tracheophyta</taxon>
        <taxon>Spermatophyta</taxon>
        <taxon>Magnoliopsida</taxon>
        <taxon>eudicotyledons</taxon>
        <taxon>Gunneridae</taxon>
        <taxon>Pentapetalae</taxon>
        <taxon>rosids</taxon>
        <taxon>malvids</taxon>
        <taxon>Malvales</taxon>
        <taxon>Malvaceae</taxon>
        <taxon>Malvoideae</taxon>
        <taxon>Gossypium</taxon>
    </lineage>
</organism>
<sequence>MSWRHSKWLVEYQFNHTILVLGNFI</sequence>
<dbReference type="Proteomes" id="UP000593579">
    <property type="component" value="Unassembled WGS sequence"/>
</dbReference>